<gene>
    <name evidence="2" type="ORF">M5D96_008833</name>
</gene>
<feature type="region of interest" description="Disordered" evidence="1">
    <location>
        <begin position="63"/>
        <end position="84"/>
    </location>
</feature>
<feature type="compositionally biased region" description="Basic and acidic residues" evidence="1">
    <location>
        <begin position="69"/>
        <end position="84"/>
    </location>
</feature>
<keyword evidence="3" id="KW-1185">Reference proteome</keyword>
<protein>
    <submittedName>
        <fullName evidence="2">Uncharacterized protein</fullName>
    </submittedName>
</protein>
<proteinExistence type="predicted"/>
<evidence type="ECO:0000313" key="3">
    <source>
        <dbReference type="Proteomes" id="UP001059596"/>
    </source>
</evidence>
<accession>A0A9Q0BPB0</accession>
<dbReference type="AlphaFoldDB" id="A0A9Q0BPB0"/>
<organism evidence="2 3">
    <name type="scientific">Drosophila gunungcola</name>
    <name type="common">fruit fly</name>
    <dbReference type="NCBI Taxonomy" id="103775"/>
    <lineage>
        <taxon>Eukaryota</taxon>
        <taxon>Metazoa</taxon>
        <taxon>Ecdysozoa</taxon>
        <taxon>Arthropoda</taxon>
        <taxon>Hexapoda</taxon>
        <taxon>Insecta</taxon>
        <taxon>Pterygota</taxon>
        <taxon>Neoptera</taxon>
        <taxon>Endopterygota</taxon>
        <taxon>Diptera</taxon>
        <taxon>Brachycera</taxon>
        <taxon>Muscomorpha</taxon>
        <taxon>Ephydroidea</taxon>
        <taxon>Drosophilidae</taxon>
        <taxon>Drosophila</taxon>
        <taxon>Sophophora</taxon>
    </lineage>
</organism>
<dbReference type="EMBL" id="JAMKOV010000007">
    <property type="protein sequence ID" value="KAI8038915.1"/>
    <property type="molecule type" value="Genomic_DNA"/>
</dbReference>
<name>A0A9Q0BPB0_9MUSC</name>
<reference evidence="2" key="1">
    <citation type="journal article" date="2023" name="Genome Biol. Evol.">
        <title>Long-read-based Genome Assembly of Drosophila gunungcola Reveals Fewer Chemosensory Genes in Flower-breeding Species.</title>
        <authorList>
            <person name="Negi A."/>
            <person name="Liao B.Y."/>
            <person name="Yeh S.D."/>
        </authorList>
    </citation>
    <scope>NUCLEOTIDE SEQUENCE</scope>
    <source>
        <strain evidence="2">Sukarami</strain>
    </source>
</reference>
<sequence length="135" mass="15182">MNFATATLTMAGSHMCTHAQPHTEEHPHKRSRPRTVNAFKCMAWQNGCTLRKTIDKIIKIRKLSHQQSSRKEVASGGERKKNEENPVSRITLCGCVYVQFPSAWLAVEQISYTMSHGSCSTSPLHHRAPSIQPKN</sequence>
<evidence type="ECO:0000256" key="1">
    <source>
        <dbReference type="SAM" id="MobiDB-lite"/>
    </source>
</evidence>
<dbReference type="Proteomes" id="UP001059596">
    <property type="component" value="Unassembled WGS sequence"/>
</dbReference>
<evidence type="ECO:0000313" key="2">
    <source>
        <dbReference type="EMBL" id="KAI8038915.1"/>
    </source>
</evidence>
<comment type="caution">
    <text evidence="2">The sequence shown here is derived from an EMBL/GenBank/DDBJ whole genome shotgun (WGS) entry which is preliminary data.</text>
</comment>